<dbReference type="Proteomes" id="UP000790787">
    <property type="component" value="Chromosome 15"/>
</dbReference>
<reference evidence="1" key="1">
    <citation type="journal article" date="2014" name="Nat. Commun.">
        <title>The tobacco genome sequence and its comparison with those of tomato and potato.</title>
        <authorList>
            <person name="Sierro N."/>
            <person name="Battey J.N."/>
            <person name="Ouadi S."/>
            <person name="Bakaher N."/>
            <person name="Bovet L."/>
            <person name="Willig A."/>
            <person name="Goepfert S."/>
            <person name="Peitsch M.C."/>
            <person name="Ivanov N.V."/>
        </authorList>
    </citation>
    <scope>NUCLEOTIDE SEQUENCE [LARGE SCALE GENOMIC DNA]</scope>
</reference>
<evidence type="ECO:0000313" key="1">
    <source>
        <dbReference type="Proteomes" id="UP000790787"/>
    </source>
</evidence>
<dbReference type="RefSeq" id="XP_075087758.1">
    <property type="nucleotide sequence ID" value="XM_075231657.1"/>
</dbReference>
<name>A0AC58SS12_TOBAC</name>
<accession>A0AC58SS12</accession>
<proteinExistence type="predicted"/>
<keyword evidence="1" id="KW-1185">Reference proteome</keyword>
<sequence>MKNGDLLCNYDICPKISEEEKKFLQRSFDEQEVLGCLKMCAVDKAPGPDGYTMFSIIINGSPEGFSPTHRGLRQGDPLSPFLFIIVMECLNNMVKKTKSNGWIKGFEVARSKNNSLEITHLQYADDTLIFCDAEKEQLRFLRVILVLFEGISGLHVNWKKSHLYPINEVPDMEQLALILGGEVETLPTVYLGMPLGAKSKSKEIWNNVIKKGEKKLSR</sequence>
<gene>
    <name evidence="2" type="primary">LOC142169751</name>
</gene>
<organism evidence="1 2">
    <name type="scientific">Nicotiana tabacum</name>
    <name type="common">Common tobacco</name>
    <dbReference type="NCBI Taxonomy" id="4097"/>
    <lineage>
        <taxon>Eukaryota</taxon>
        <taxon>Viridiplantae</taxon>
        <taxon>Streptophyta</taxon>
        <taxon>Embryophyta</taxon>
        <taxon>Tracheophyta</taxon>
        <taxon>Spermatophyta</taxon>
        <taxon>Magnoliopsida</taxon>
        <taxon>eudicotyledons</taxon>
        <taxon>Gunneridae</taxon>
        <taxon>Pentapetalae</taxon>
        <taxon>asterids</taxon>
        <taxon>lamiids</taxon>
        <taxon>Solanales</taxon>
        <taxon>Solanaceae</taxon>
        <taxon>Nicotianoideae</taxon>
        <taxon>Nicotianeae</taxon>
        <taxon>Nicotiana</taxon>
    </lineage>
</organism>
<evidence type="ECO:0000313" key="2">
    <source>
        <dbReference type="RefSeq" id="XP_075087758.1"/>
    </source>
</evidence>
<reference evidence="2" key="2">
    <citation type="submission" date="2025-08" db="UniProtKB">
        <authorList>
            <consortium name="RefSeq"/>
        </authorList>
    </citation>
    <scope>IDENTIFICATION</scope>
    <source>
        <tissue evidence="2">Leaf</tissue>
    </source>
</reference>
<protein>
    <submittedName>
        <fullName evidence="2">Mitochondrial protein AtMg01250</fullName>
    </submittedName>
</protein>